<keyword evidence="1" id="KW-0472">Membrane</keyword>
<evidence type="ECO:0000256" key="1">
    <source>
        <dbReference type="SAM" id="Phobius"/>
    </source>
</evidence>
<dbReference type="EMBL" id="CM000785">
    <property type="protein sequence ID" value="AQL06671.1"/>
    <property type="molecule type" value="Genomic_DNA"/>
</dbReference>
<name>A0A1D6PAB5_MAIZE</name>
<evidence type="ECO:0000313" key="2">
    <source>
        <dbReference type="EMBL" id="AQL06657.1"/>
    </source>
</evidence>
<proteinExistence type="predicted"/>
<gene>
    <name evidence="2" type="ORF">ZEAMMB73_Zm00001d047479</name>
</gene>
<dbReference type="EMBL" id="CM000785">
    <property type="protein sequence ID" value="AQL06657.1"/>
    <property type="molecule type" value="Genomic_DNA"/>
</dbReference>
<keyword evidence="1" id="KW-1133">Transmembrane helix</keyword>
<feature type="transmembrane region" description="Helical" evidence="1">
    <location>
        <begin position="45"/>
        <end position="65"/>
    </location>
</feature>
<keyword evidence="1" id="KW-0812">Transmembrane</keyword>
<reference evidence="2" key="1">
    <citation type="submission" date="2015-12" db="EMBL/GenBank/DDBJ databases">
        <title>Update maize B73 reference genome by single molecule sequencing technologies.</title>
        <authorList>
            <consortium name="Maize Genome Sequencing Project"/>
            <person name="Ware D."/>
        </authorList>
    </citation>
    <scope>NUCLEOTIDE SEQUENCE</scope>
    <source>
        <tissue evidence="2">Seedling</tissue>
    </source>
</reference>
<protein>
    <submittedName>
        <fullName evidence="2">Superoxide dismutase</fullName>
    </submittedName>
</protein>
<accession>A0A1D6PAB5</accession>
<sequence>MVSRAPSFSPKREMALPLSPEVSLASSLASMGSMYMHLVTPPMDACQLVFIFLFLWLAYVIRVCAKLISVIELSTCW</sequence>
<organism evidence="2">
    <name type="scientific">Zea mays</name>
    <name type="common">Maize</name>
    <dbReference type="NCBI Taxonomy" id="4577"/>
    <lineage>
        <taxon>Eukaryota</taxon>
        <taxon>Viridiplantae</taxon>
        <taxon>Streptophyta</taxon>
        <taxon>Embryophyta</taxon>
        <taxon>Tracheophyta</taxon>
        <taxon>Spermatophyta</taxon>
        <taxon>Magnoliopsida</taxon>
        <taxon>Liliopsida</taxon>
        <taxon>Poales</taxon>
        <taxon>Poaceae</taxon>
        <taxon>PACMAD clade</taxon>
        <taxon>Panicoideae</taxon>
        <taxon>Andropogonodae</taxon>
        <taxon>Andropogoneae</taxon>
        <taxon>Tripsacinae</taxon>
        <taxon>Zea</taxon>
    </lineage>
</organism>
<dbReference type="AlphaFoldDB" id="A0A1D6PAB5"/>